<feature type="transmembrane region" description="Helical" evidence="1">
    <location>
        <begin position="297"/>
        <end position="322"/>
    </location>
</feature>
<dbReference type="eggNOG" id="ENOG502ZB51">
    <property type="taxonomic scope" value="Bacteria"/>
</dbReference>
<sequence length="347" mass="36735">MVVLIPFIVASINPNSGESAAKITSDGALAAESIAAAMDQLWQDVLGNSGGLYAAIANLGVLFAIGTLLIWAVQWAKTLLEDGTGSSFSEIIWPLVVVVLLANDGGLLATCTLQVRGIINQANQTVLQSTSSSVRLEEAYRQIVQEIGAEDAARGLLDQCAAIADQEQQLSCLENAKEQAQQISGNLDNSPSNRFQRFLERFNVGEIFNTNILQMAVRGWLIAFGIAFQWIVEISMLLTGLLGPLAVGGSLLPVGNKAIFAWLTGFFSVGMVKLSFNIINGLVAVMVLNAGDSDPMIFAFATGLISPLLSLALAAGGGMAVFNSLSTLATFGLGRLLPYNVQKTLIR</sequence>
<keyword evidence="1" id="KW-1133">Transmembrane helix</keyword>
<evidence type="ECO:0000313" key="3">
    <source>
        <dbReference type="Proteomes" id="UP000003835"/>
    </source>
</evidence>
<organism evidence="2 3">
    <name type="scientific">Coleofasciculus chthonoplastes PCC 7420</name>
    <dbReference type="NCBI Taxonomy" id="118168"/>
    <lineage>
        <taxon>Bacteria</taxon>
        <taxon>Bacillati</taxon>
        <taxon>Cyanobacteriota</taxon>
        <taxon>Cyanophyceae</taxon>
        <taxon>Coleofasciculales</taxon>
        <taxon>Coleofasciculaceae</taxon>
        <taxon>Coleofasciculus</taxon>
    </lineage>
</organism>
<evidence type="ECO:0000256" key="1">
    <source>
        <dbReference type="SAM" id="Phobius"/>
    </source>
</evidence>
<proteinExistence type="predicted"/>
<accession>B4VV10</accession>
<dbReference type="EMBL" id="DS989854">
    <property type="protein sequence ID" value="EDX74063.1"/>
    <property type="molecule type" value="Genomic_DNA"/>
</dbReference>
<dbReference type="RefSeq" id="WP_006102368.1">
    <property type="nucleotide sequence ID" value="NZ_DS989854.1"/>
</dbReference>
<protein>
    <submittedName>
        <fullName evidence="2">Uncharacterized protein</fullName>
    </submittedName>
</protein>
<dbReference type="STRING" id="118168.MC7420_4048"/>
<evidence type="ECO:0000313" key="2">
    <source>
        <dbReference type="EMBL" id="EDX74063.1"/>
    </source>
</evidence>
<dbReference type="HOGENOM" id="CLU_057478_0_0_3"/>
<name>B4VV10_9CYAN</name>
<feature type="transmembrane region" description="Helical" evidence="1">
    <location>
        <begin position="220"/>
        <end position="247"/>
    </location>
</feature>
<dbReference type="AlphaFoldDB" id="B4VV10"/>
<feature type="transmembrane region" description="Helical" evidence="1">
    <location>
        <begin position="259"/>
        <end position="285"/>
    </location>
</feature>
<keyword evidence="1" id="KW-0472">Membrane</keyword>
<keyword evidence="3" id="KW-1185">Reference proteome</keyword>
<reference evidence="2 3" key="1">
    <citation type="submission" date="2008-07" db="EMBL/GenBank/DDBJ databases">
        <authorList>
            <person name="Tandeau de Marsac N."/>
            <person name="Ferriera S."/>
            <person name="Johnson J."/>
            <person name="Kravitz S."/>
            <person name="Beeson K."/>
            <person name="Sutton G."/>
            <person name="Rogers Y.-H."/>
            <person name="Friedman R."/>
            <person name="Frazier M."/>
            <person name="Venter J.C."/>
        </authorList>
    </citation>
    <scope>NUCLEOTIDE SEQUENCE [LARGE SCALE GENOMIC DNA]</scope>
    <source>
        <strain evidence="2 3">PCC 7420</strain>
    </source>
</reference>
<gene>
    <name evidence="2" type="ORF">MC7420_4048</name>
</gene>
<feature type="transmembrane region" description="Helical" evidence="1">
    <location>
        <begin position="54"/>
        <end position="73"/>
    </location>
</feature>
<dbReference type="Proteomes" id="UP000003835">
    <property type="component" value="Unassembled WGS sequence"/>
</dbReference>
<keyword evidence="1" id="KW-0812">Transmembrane</keyword>